<reference evidence="1 2" key="1">
    <citation type="submission" date="2019-09" db="EMBL/GenBank/DDBJ databases">
        <title>Whole genome sequence of Vibrio fortis.</title>
        <authorList>
            <person name="Das S.K."/>
        </authorList>
    </citation>
    <scope>NUCLEOTIDE SEQUENCE [LARGE SCALE GENOMIC DNA]</scope>
    <source>
        <strain evidence="1 2">AN60</strain>
    </source>
</reference>
<dbReference type="Proteomes" id="UP000326789">
    <property type="component" value="Unassembled WGS sequence"/>
</dbReference>
<name>A0A5N3R1H3_9VIBR</name>
<proteinExistence type="predicted"/>
<comment type="caution">
    <text evidence="1">The sequence shown here is derived from an EMBL/GenBank/DDBJ whole genome shotgun (WGS) entry which is preliminary data.</text>
</comment>
<dbReference type="AlphaFoldDB" id="A0A5N3R1H3"/>
<organism evidence="1 2">
    <name type="scientific">Vibrio fortis</name>
    <dbReference type="NCBI Taxonomy" id="212667"/>
    <lineage>
        <taxon>Bacteria</taxon>
        <taxon>Pseudomonadati</taxon>
        <taxon>Pseudomonadota</taxon>
        <taxon>Gammaproteobacteria</taxon>
        <taxon>Vibrionales</taxon>
        <taxon>Vibrionaceae</taxon>
        <taxon>Vibrio</taxon>
    </lineage>
</organism>
<dbReference type="EMBL" id="VWSE01000006">
    <property type="protein sequence ID" value="KAB0288327.1"/>
    <property type="molecule type" value="Genomic_DNA"/>
</dbReference>
<gene>
    <name evidence="1" type="ORF">F2P58_12850</name>
</gene>
<protein>
    <submittedName>
        <fullName evidence="1">Uncharacterized protein</fullName>
    </submittedName>
</protein>
<dbReference type="RefSeq" id="WP_150870197.1">
    <property type="nucleotide sequence ID" value="NZ_VWSE01000006.1"/>
</dbReference>
<accession>A0A5N3R1H3</accession>
<evidence type="ECO:0000313" key="1">
    <source>
        <dbReference type="EMBL" id="KAB0288327.1"/>
    </source>
</evidence>
<sequence>MQSSKPLEFRYAVLNEVECEVSAELYGNVIKFIEHCFYSNIRVVKSEEHRRLAAAEFNFSTAMSRDGANLDC</sequence>
<evidence type="ECO:0000313" key="2">
    <source>
        <dbReference type="Proteomes" id="UP000326789"/>
    </source>
</evidence>